<dbReference type="Pfam" id="PF10551">
    <property type="entry name" value="MULE"/>
    <property type="match status" value="1"/>
</dbReference>
<keyword evidence="4" id="KW-1185">Reference proteome</keyword>
<feature type="compositionally biased region" description="Low complexity" evidence="1">
    <location>
        <begin position="1"/>
        <end position="10"/>
    </location>
</feature>
<feature type="non-terminal residue" evidence="3">
    <location>
        <position position="640"/>
    </location>
</feature>
<protein>
    <submittedName>
        <fullName evidence="3">20039_t:CDS:1</fullName>
    </submittedName>
</protein>
<feature type="non-terminal residue" evidence="3">
    <location>
        <position position="1"/>
    </location>
</feature>
<gene>
    <name evidence="3" type="ORF">RFULGI_LOCUS11920</name>
</gene>
<name>A0A9N9NEU2_9GLOM</name>
<proteinExistence type="predicted"/>
<accession>A0A9N9NEU2</accession>
<dbReference type="InterPro" id="IPR018289">
    <property type="entry name" value="MULE_transposase_dom"/>
</dbReference>
<dbReference type="OrthoDB" id="2422867at2759"/>
<evidence type="ECO:0000313" key="4">
    <source>
        <dbReference type="Proteomes" id="UP000789396"/>
    </source>
</evidence>
<dbReference type="PANTHER" id="PTHR47718:SF13">
    <property type="entry name" value="OS09G0290500 PROTEIN"/>
    <property type="match status" value="1"/>
</dbReference>
<feature type="compositionally biased region" description="Basic and acidic residues" evidence="1">
    <location>
        <begin position="19"/>
        <end position="35"/>
    </location>
</feature>
<feature type="domain" description="MULE transposase" evidence="2">
    <location>
        <begin position="194"/>
        <end position="293"/>
    </location>
</feature>
<dbReference type="PANTHER" id="PTHR47718">
    <property type="entry name" value="OS01G0519700 PROTEIN"/>
    <property type="match status" value="1"/>
</dbReference>
<dbReference type="EMBL" id="CAJVPZ010027298">
    <property type="protein sequence ID" value="CAG8728083.1"/>
    <property type="molecule type" value="Genomic_DNA"/>
</dbReference>
<evidence type="ECO:0000256" key="1">
    <source>
        <dbReference type="SAM" id="MobiDB-lite"/>
    </source>
</evidence>
<dbReference type="AlphaFoldDB" id="A0A9N9NEU2"/>
<dbReference type="Proteomes" id="UP000789396">
    <property type="component" value="Unassembled WGS sequence"/>
</dbReference>
<feature type="region of interest" description="Disordered" evidence="1">
    <location>
        <begin position="1"/>
        <end position="35"/>
    </location>
</feature>
<evidence type="ECO:0000313" key="3">
    <source>
        <dbReference type="EMBL" id="CAG8728083.1"/>
    </source>
</evidence>
<evidence type="ECO:0000259" key="2">
    <source>
        <dbReference type="Pfam" id="PF10551"/>
    </source>
</evidence>
<sequence length="640" mass="73612">FGSNENNQIEFNEEDDDENKFIDENKIESNKENEEKFETRSKEIHRHLYLQCKRGGQPQNTSNLTVDTRQKKRMSKRCGCPYLLKAIPKDSKWKVVEVINKHNHPKAKDARVFHEHHRLTQEAKRTAVQMLKAGAKPKWEPIATRRDILNLSSRIHISEENASMEALIVGMEKRGYSVRREDQKVKMARRFPEVVLADATYKTNVYKLPFVNFVGISNLGVNRLQTFGIAGAWISDESEKSYIWVVEKLASLIFFDISPLVFVTDNDAALIGALKKVFPQSENLLCTWHVLNNFKKNLRKHFDDNSYDEIIKIVDRIIHLRDYGAHSAMKHAIETSGSLTKSFNSLDRWIRLHYEELSLQYENESVNIDPLLTWDDKNRLKPLLGRVAQFALNKIKNELLSITTYQACLCESRINYNIPCRHILPLNGPVMLSIIPKRCLLFPDQVQVDSNYLMKDLSSTGFDNFSLKSRLYKIETRYMNFLDEQQKSDLLSKLDGILEVPEVKLSEIKIPEQITGKGRPCGTKRLPIALENMEAKKKKKVGVVKKKPIENVNSSNSLLNGSALNIEALAIAIRGNEENWNLVKLAMNSQLNKRIEVYKDWLGYDIDLLKWILESRASPCISSLWFLSPNCAQLAADTFS</sequence>
<comment type="caution">
    <text evidence="3">The sequence shown here is derived from an EMBL/GenBank/DDBJ whole genome shotgun (WGS) entry which is preliminary data.</text>
</comment>
<reference evidence="3" key="1">
    <citation type="submission" date="2021-06" db="EMBL/GenBank/DDBJ databases">
        <authorList>
            <person name="Kallberg Y."/>
            <person name="Tangrot J."/>
            <person name="Rosling A."/>
        </authorList>
    </citation>
    <scope>NUCLEOTIDE SEQUENCE</scope>
    <source>
        <strain evidence="3">IN212</strain>
    </source>
</reference>
<organism evidence="3 4">
    <name type="scientific">Racocetra fulgida</name>
    <dbReference type="NCBI Taxonomy" id="60492"/>
    <lineage>
        <taxon>Eukaryota</taxon>
        <taxon>Fungi</taxon>
        <taxon>Fungi incertae sedis</taxon>
        <taxon>Mucoromycota</taxon>
        <taxon>Glomeromycotina</taxon>
        <taxon>Glomeromycetes</taxon>
        <taxon>Diversisporales</taxon>
        <taxon>Gigasporaceae</taxon>
        <taxon>Racocetra</taxon>
    </lineage>
</organism>